<keyword evidence="3" id="KW-1185">Reference proteome</keyword>
<dbReference type="VEuPathDB" id="FungiDB:FGRAMPH1_01G04895"/>
<sequence>MGMRMVRKSKDPGEQQSGVEFVLDDGLNQAEVVVMELTDSPAQLTHNTRMRFK</sequence>
<organism evidence="1 3">
    <name type="scientific">Gibberella zeae (strain ATCC MYA-4620 / CBS 123657 / FGSC 9075 / NRRL 31084 / PH-1)</name>
    <name type="common">Wheat head blight fungus</name>
    <name type="synonym">Fusarium graminearum</name>
    <dbReference type="NCBI Taxonomy" id="229533"/>
    <lineage>
        <taxon>Eukaryota</taxon>
        <taxon>Fungi</taxon>
        <taxon>Dikarya</taxon>
        <taxon>Ascomycota</taxon>
        <taxon>Pezizomycotina</taxon>
        <taxon>Sordariomycetes</taxon>
        <taxon>Hypocreomycetidae</taxon>
        <taxon>Hypocreales</taxon>
        <taxon>Nectriaceae</taxon>
        <taxon>Fusarium</taxon>
    </lineage>
</organism>
<reference evidence="2" key="4">
    <citation type="submission" date="2017-01" db="UniProtKB">
        <authorList>
            <consortium name="EnsemblFungi"/>
        </authorList>
    </citation>
    <scope>IDENTIFICATION</scope>
    <source>
        <strain evidence="2">PH-1 / ATCC MYA-4620 / FGSC 9075 / NRRL 31084</strain>
    </source>
</reference>
<evidence type="ECO:0000313" key="3">
    <source>
        <dbReference type="Proteomes" id="UP000070720"/>
    </source>
</evidence>
<evidence type="ECO:0000313" key="1">
    <source>
        <dbReference type="EMBL" id="CEF74253.1"/>
    </source>
</evidence>
<name>A0A098D5N2_GIBZE</name>
<accession>A0A098D5N2</accession>
<reference evidence="2 3" key="2">
    <citation type="journal article" date="2010" name="Nature">
        <title>Comparative genomics reveals mobile pathogenicity chromosomes in Fusarium.</title>
        <authorList>
            <person name="Ma L.J."/>
            <person name="van der Does H.C."/>
            <person name="Borkovich K.A."/>
            <person name="Coleman J.J."/>
            <person name="Daboussi M.J."/>
            <person name="Di Pietro A."/>
            <person name="Dufresne M."/>
            <person name="Freitag M."/>
            <person name="Grabherr M."/>
            <person name="Henrissat B."/>
            <person name="Houterman P.M."/>
            <person name="Kang S."/>
            <person name="Shim W.B."/>
            <person name="Woloshuk C."/>
            <person name="Xie X."/>
            <person name="Xu J.R."/>
            <person name="Antoniw J."/>
            <person name="Baker S.E."/>
            <person name="Bluhm B.H."/>
            <person name="Breakspear A."/>
            <person name="Brown D.W."/>
            <person name="Butchko R.A."/>
            <person name="Chapman S."/>
            <person name="Coulson R."/>
            <person name="Coutinho P.M."/>
            <person name="Danchin E.G."/>
            <person name="Diener A."/>
            <person name="Gale L.R."/>
            <person name="Gardiner D.M."/>
            <person name="Goff S."/>
            <person name="Hammond-Kosack K.E."/>
            <person name="Hilburn K."/>
            <person name="Hua-Van A."/>
            <person name="Jonkers W."/>
            <person name="Kazan K."/>
            <person name="Kodira C.D."/>
            <person name="Koehrsen M."/>
            <person name="Kumar L."/>
            <person name="Lee Y.H."/>
            <person name="Li L."/>
            <person name="Manners J.M."/>
            <person name="Miranda-Saavedra D."/>
            <person name="Mukherjee M."/>
            <person name="Park G."/>
            <person name="Park J."/>
            <person name="Park S.Y."/>
            <person name="Proctor R.H."/>
            <person name="Regev A."/>
            <person name="Ruiz-Roldan M.C."/>
            <person name="Sain D."/>
            <person name="Sakthikumar S."/>
            <person name="Sykes S."/>
            <person name="Schwartz D.C."/>
            <person name="Turgeon B.G."/>
            <person name="Wapinski I."/>
            <person name="Yoder O."/>
            <person name="Young S."/>
            <person name="Zeng Q."/>
            <person name="Zhou S."/>
            <person name="Galagan J."/>
            <person name="Cuomo C.A."/>
            <person name="Kistler H.C."/>
            <person name="Rep M."/>
        </authorList>
    </citation>
    <scope>GENOME REANNOTATION</scope>
    <source>
        <strain evidence="3">ATCC MYA-4620 / CBS 123657 / FGSC 9075 / NRRL 31084 / PH-1</strain>
        <strain evidence="2">PH-1 / ATCC MYA-4620 / FGSC 9075 / NRRL 31084</strain>
    </source>
</reference>
<dbReference type="AlphaFoldDB" id="A0A098D5N2"/>
<dbReference type="InParanoid" id="A0A098D5N2"/>
<accession>A0A0E0RSM8</accession>
<gene>
    <name evidence="1" type="ORF">FGRAMPH1_01T04895</name>
</gene>
<evidence type="ECO:0000313" key="2">
    <source>
        <dbReference type="EnsemblFungi" id="CEF74253"/>
    </source>
</evidence>
<dbReference type="EnsemblFungi" id="CEF74253">
    <property type="protein sequence ID" value="CEF74253"/>
    <property type="gene ID" value="FGRRES_15060"/>
</dbReference>
<protein>
    <submittedName>
        <fullName evidence="1">Chromosome 1, complete genome</fullName>
    </submittedName>
</protein>
<dbReference type="EMBL" id="HG970332">
    <property type="protein sequence ID" value="CEF74253.1"/>
    <property type="molecule type" value="Genomic_DNA"/>
</dbReference>
<reference evidence="2 3" key="1">
    <citation type="journal article" date="2007" name="Science">
        <title>The Fusarium graminearum genome reveals a link between localized polymorphism and pathogen specialization.</title>
        <authorList>
            <person name="Cuomo C.A."/>
            <person name="Gueldener U."/>
            <person name="Xu J.-R."/>
            <person name="Trail F."/>
            <person name="Turgeon B.G."/>
            <person name="Di Pietro A."/>
            <person name="Walton J.D."/>
            <person name="Ma L.-J."/>
            <person name="Baker S.E."/>
            <person name="Rep M."/>
            <person name="Adam G."/>
            <person name="Antoniw J."/>
            <person name="Baldwin T."/>
            <person name="Calvo S.E."/>
            <person name="Chang Y.-L."/>
            <person name="DeCaprio D."/>
            <person name="Gale L.R."/>
            <person name="Gnerre S."/>
            <person name="Goswami R.S."/>
            <person name="Hammond-Kosack K."/>
            <person name="Harris L.J."/>
            <person name="Hilburn K."/>
            <person name="Kennell J.C."/>
            <person name="Kroken S."/>
            <person name="Magnuson J.K."/>
            <person name="Mannhaupt G."/>
            <person name="Mauceli E.W."/>
            <person name="Mewes H.-W."/>
            <person name="Mitterbauer R."/>
            <person name="Muehlbauer G."/>
            <person name="Muensterkoetter M."/>
            <person name="Nelson D."/>
            <person name="O'Donnell K."/>
            <person name="Ouellet T."/>
            <person name="Qi W."/>
            <person name="Quesneville H."/>
            <person name="Roncero M.I.G."/>
            <person name="Seong K.-Y."/>
            <person name="Tetko I.V."/>
            <person name="Urban M."/>
            <person name="Waalwijk C."/>
            <person name="Ward T.J."/>
            <person name="Yao J."/>
            <person name="Birren B.W."/>
            <person name="Kistler H.C."/>
        </authorList>
    </citation>
    <scope>NUCLEOTIDE SEQUENCE [LARGE SCALE GENOMIC DNA]</scope>
    <source>
        <strain evidence="3">ATCC MYA-4620 / CBS 123657 / FGSC 9075 / NRRL 31084 / PH-1</strain>
        <strain evidence="2">PH-1 / ATCC MYA-4620 / FGSC 9075 / NRRL 31084</strain>
    </source>
</reference>
<reference evidence="1 3" key="3">
    <citation type="journal article" date="2015" name="BMC Genomics">
        <title>The completed genome sequence of the pathogenic ascomycete fungus Fusarium graminearum.</title>
        <authorList>
            <person name="King R."/>
            <person name="Urban M."/>
            <person name="Hammond-Kosack M.C."/>
            <person name="Hassani-Pak K."/>
            <person name="Hammond-Kosack K.E."/>
        </authorList>
    </citation>
    <scope>NUCLEOTIDE SEQUENCE [LARGE SCALE GENOMIC DNA]</scope>
    <source>
        <strain evidence="3">ATCC MYA-4620 / CBS 123657 / FGSC 9075 / NRRL 31084 / PH-1</strain>
        <strain evidence="1">PH-1</strain>
    </source>
</reference>
<dbReference type="Proteomes" id="UP000070720">
    <property type="component" value="Chromosome 1"/>
</dbReference>
<proteinExistence type="predicted"/>